<keyword evidence="1 3" id="KW-0853">WD repeat</keyword>
<dbReference type="PROSITE" id="PS00678">
    <property type="entry name" value="WD_REPEATS_1"/>
    <property type="match status" value="1"/>
</dbReference>
<dbReference type="PANTHER" id="PTHR19854">
    <property type="entry name" value="TRANSDUCIN BETA-LIKE 3"/>
    <property type="match status" value="1"/>
</dbReference>
<sequence>MLAAEMLHSNRHLLSCLLKVFLQPSSDPEYSPFIILRWGRKKTMDFSLIFNPALLSHISYWEMRTWEAVSYSALSTAKVHRNNDGIIHKKTAPHTRYLYSTDVARDLGVSSPSIGDNKLVRTPYLTIKTNAYHFCKLSLAKAPSAVQTRDADALSVDPVNQLISTSEHNGGFDVEPKETVDVQTLEGNPLESSVGKEDSISTEGLKYMAIAGEQTSEVEIWNLNTAEKIARLPQSSNGDSESYSAKSRGMCMAVQAFVPSETQGFLNVLAGYEDGTIVWWDVRNPGVPFVLVKAHSEPVLSVAIDGPCTGSISGSADSRIIFFSLDHQTASCLVKREISLERPGIASVTIRADGKIAATAGWDHRVRIYNYRKGNALAILKYHSAMCNAVAFSTDCKLLASSSEDATVALWELYPPRSQHDHD</sequence>
<dbReference type="PROSITE" id="PS50294">
    <property type="entry name" value="WD_REPEATS_REGION"/>
    <property type="match status" value="1"/>
</dbReference>
<organism evidence="4 5">
    <name type="scientific">Stephania japonica</name>
    <dbReference type="NCBI Taxonomy" id="461633"/>
    <lineage>
        <taxon>Eukaryota</taxon>
        <taxon>Viridiplantae</taxon>
        <taxon>Streptophyta</taxon>
        <taxon>Embryophyta</taxon>
        <taxon>Tracheophyta</taxon>
        <taxon>Spermatophyta</taxon>
        <taxon>Magnoliopsida</taxon>
        <taxon>Ranunculales</taxon>
        <taxon>Menispermaceae</taxon>
        <taxon>Menispermoideae</taxon>
        <taxon>Cissampelideae</taxon>
        <taxon>Stephania</taxon>
    </lineage>
</organism>
<evidence type="ECO:0000313" key="4">
    <source>
        <dbReference type="EMBL" id="KAK9129595.1"/>
    </source>
</evidence>
<protein>
    <recommendedName>
        <fullName evidence="6">Protein DECREASED SIZE EXCLUSION LIMIT 1</fullName>
    </recommendedName>
</protein>
<dbReference type="Pfam" id="PF00400">
    <property type="entry name" value="WD40"/>
    <property type="match status" value="2"/>
</dbReference>
<dbReference type="PANTHER" id="PTHR19854:SF1">
    <property type="entry name" value="GUANINE NUCLEOTIDE-BINDING PROTEIN SUBUNIT BETA-LIKE PROTEIN 1"/>
    <property type="match status" value="1"/>
</dbReference>
<dbReference type="SMART" id="SM00320">
    <property type="entry name" value="WD40"/>
    <property type="match status" value="4"/>
</dbReference>
<dbReference type="SUPFAM" id="SSF50978">
    <property type="entry name" value="WD40 repeat-like"/>
    <property type="match status" value="1"/>
</dbReference>
<dbReference type="Proteomes" id="UP001417504">
    <property type="component" value="Unassembled WGS sequence"/>
</dbReference>
<proteinExistence type="predicted"/>
<accession>A0AAP0P624</accession>
<dbReference type="PROSITE" id="PS50082">
    <property type="entry name" value="WD_REPEATS_2"/>
    <property type="match status" value="1"/>
</dbReference>
<comment type="caution">
    <text evidence="4">The sequence shown here is derived from an EMBL/GenBank/DDBJ whole genome shotgun (WGS) entry which is preliminary data.</text>
</comment>
<dbReference type="EMBL" id="JBBNAE010000004">
    <property type="protein sequence ID" value="KAK9129595.1"/>
    <property type="molecule type" value="Genomic_DNA"/>
</dbReference>
<dbReference type="Gene3D" id="2.130.10.10">
    <property type="entry name" value="YVTN repeat-like/Quinoprotein amine dehydrogenase"/>
    <property type="match status" value="1"/>
</dbReference>
<name>A0AAP0P624_9MAGN</name>
<dbReference type="InterPro" id="IPR015943">
    <property type="entry name" value="WD40/YVTN_repeat-like_dom_sf"/>
</dbReference>
<keyword evidence="2" id="KW-0677">Repeat</keyword>
<feature type="repeat" description="WD" evidence="3">
    <location>
        <begin position="380"/>
        <end position="413"/>
    </location>
</feature>
<evidence type="ECO:0000313" key="5">
    <source>
        <dbReference type="Proteomes" id="UP001417504"/>
    </source>
</evidence>
<evidence type="ECO:0000256" key="3">
    <source>
        <dbReference type="PROSITE-ProRule" id="PRU00221"/>
    </source>
</evidence>
<reference evidence="4 5" key="1">
    <citation type="submission" date="2024-01" db="EMBL/GenBank/DDBJ databases">
        <title>Genome assemblies of Stephania.</title>
        <authorList>
            <person name="Yang L."/>
        </authorList>
    </citation>
    <scope>NUCLEOTIDE SEQUENCE [LARGE SCALE GENOMIC DNA]</scope>
    <source>
        <strain evidence="4">QJT</strain>
        <tissue evidence="4">Leaf</tissue>
    </source>
</reference>
<evidence type="ECO:0000256" key="2">
    <source>
        <dbReference type="ARBA" id="ARBA00022737"/>
    </source>
</evidence>
<dbReference type="InterPro" id="IPR036322">
    <property type="entry name" value="WD40_repeat_dom_sf"/>
</dbReference>
<evidence type="ECO:0008006" key="6">
    <source>
        <dbReference type="Google" id="ProtNLM"/>
    </source>
</evidence>
<keyword evidence="5" id="KW-1185">Reference proteome</keyword>
<dbReference type="AlphaFoldDB" id="A0AAP0P624"/>
<gene>
    <name evidence="4" type="ORF">Sjap_010082</name>
</gene>
<dbReference type="InterPro" id="IPR019775">
    <property type="entry name" value="WD40_repeat_CS"/>
</dbReference>
<dbReference type="InterPro" id="IPR001680">
    <property type="entry name" value="WD40_rpt"/>
</dbReference>
<evidence type="ECO:0000256" key="1">
    <source>
        <dbReference type="ARBA" id="ARBA00022574"/>
    </source>
</evidence>